<evidence type="ECO:0000256" key="3">
    <source>
        <dbReference type="ARBA" id="ARBA00022692"/>
    </source>
</evidence>
<protein>
    <submittedName>
        <fullName evidence="7">Uncharacterized protein</fullName>
    </submittedName>
</protein>
<keyword evidence="5 6" id="KW-0472">Membrane</keyword>
<keyword evidence="4 6" id="KW-1133">Transmembrane helix</keyword>
<dbReference type="InParanoid" id="A0A1X7V0C9"/>
<name>A0A1X7V0C9_AMPQE</name>
<comment type="subcellular location">
    <subcellularLocation>
        <location evidence="1">Membrane</location>
        <topology evidence="1">Single-pass membrane protein</topology>
    </subcellularLocation>
</comment>
<reference evidence="7" key="1">
    <citation type="submission" date="2017-05" db="UniProtKB">
        <authorList>
            <consortium name="EnsemblMetazoa"/>
        </authorList>
    </citation>
    <scope>IDENTIFICATION</scope>
</reference>
<dbReference type="InterPro" id="IPR009432">
    <property type="entry name" value="DUF1075"/>
</dbReference>
<evidence type="ECO:0000256" key="2">
    <source>
        <dbReference type="ARBA" id="ARBA00007363"/>
    </source>
</evidence>
<evidence type="ECO:0000256" key="6">
    <source>
        <dbReference type="SAM" id="Phobius"/>
    </source>
</evidence>
<dbReference type="PANTHER" id="PTHR13674">
    <property type="entry name" value="GROWTH AND TRANSFORMATION-DEPENDENT PROTEIN"/>
    <property type="match status" value="1"/>
</dbReference>
<dbReference type="AlphaFoldDB" id="A0A1X7V0C9"/>
<evidence type="ECO:0000256" key="4">
    <source>
        <dbReference type="ARBA" id="ARBA00022989"/>
    </source>
</evidence>
<dbReference type="GO" id="GO:0016020">
    <property type="term" value="C:membrane"/>
    <property type="evidence" value="ECO:0007669"/>
    <property type="project" value="UniProtKB-SubCell"/>
</dbReference>
<accession>A0A1X7V0C9</accession>
<comment type="similarity">
    <text evidence="2">Belongs to the UPF0389 family.</text>
</comment>
<feature type="transmembrane region" description="Helical" evidence="6">
    <location>
        <begin position="51"/>
        <end position="70"/>
    </location>
</feature>
<evidence type="ECO:0000256" key="1">
    <source>
        <dbReference type="ARBA" id="ARBA00004167"/>
    </source>
</evidence>
<evidence type="ECO:0000313" key="7">
    <source>
        <dbReference type="EnsemblMetazoa" id="Aqu2.1.33478_001"/>
    </source>
</evidence>
<organism evidence="7">
    <name type="scientific">Amphimedon queenslandica</name>
    <name type="common">Sponge</name>
    <dbReference type="NCBI Taxonomy" id="400682"/>
    <lineage>
        <taxon>Eukaryota</taxon>
        <taxon>Metazoa</taxon>
        <taxon>Porifera</taxon>
        <taxon>Demospongiae</taxon>
        <taxon>Heteroscleromorpha</taxon>
        <taxon>Haplosclerida</taxon>
        <taxon>Niphatidae</taxon>
        <taxon>Amphimedon</taxon>
    </lineage>
</organism>
<evidence type="ECO:0000256" key="5">
    <source>
        <dbReference type="ARBA" id="ARBA00023136"/>
    </source>
</evidence>
<proteinExistence type="inferred from homology"/>
<keyword evidence="3 6" id="KW-0812">Transmembrane</keyword>
<dbReference type="EnsemblMetazoa" id="Aqu2.1.33478_001">
    <property type="protein sequence ID" value="Aqu2.1.33478_001"/>
    <property type="gene ID" value="Aqu2.1.33478"/>
</dbReference>
<dbReference type="Pfam" id="PF06388">
    <property type="entry name" value="DUF1075"/>
    <property type="match status" value="1"/>
</dbReference>
<sequence>MLFRYYSTSSIPKHQVTPFRRFILKITRTVKDVPSEVSTEVMDKANSRFRIGLMSVTMLYAIIGSVYAIMRGREAAKERREGLHK</sequence>
<dbReference type="PANTHER" id="PTHR13674:SF5">
    <property type="entry name" value="UPF0389 PROTEIN CG9231"/>
    <property type="match status" value="1"/>
</dbReference>